<evidence type="ECO:0000313" key="3">
    <source>
        <dbReference type="EMBL" id="AEM46659.1"/>
    </source>
</evidence>
<accession>G0JTA5</accession>
<organism evidence="3 4">
    <name type="scientific">Acidithiobacillus ferrivorans SS3</name>
    <dbReference type="NCBI Taxonomy" id="743299"/>
    <lineage>
        <taxon>Bacteria</taxon>
        <taxon>Pseudomonadati</taxon>
        <taxon>Pseudomonadota</taxon>
        <taxon>Acidithiobacillia</taxon>
        <taxon>Acidithiobacillales</taxon>
        <taxon>Acidithiobacillaceae</taxon>
        <taxon>Acidithiobacillus</taxon>
    </lineage>
</organism>
<keyword evidence="1" id="KW-0472">Membrane</keyword>
<dbReference type="InterPro" id="IPR056464">
    <property type="entry name" value="DotM_C"/>
</dbReference>
<proteinExistence type="predicted"/>
<dbReference type="AlphaFoldDB" id="G0JTA5"/>
<gene>
    <name evidence="3" type="ORF">Acife_0441</name>
</gene>
<dbReference type="EMBL" id="CP002985">
    <property type="protein sequence ID" value="AEM46659.1"/>
    <property type="molecule type" value="Genomic_DNA"/>
</dbReference>
<evidence type="ECO:0000313" key="4">
    <source>
        <dbReference type="Proteomes" id="UP000009220"/>
    </source>
</evidence>
<feature type="domain" description="DotM C-terminal cytoplasmic" evidence="2">
    <location>
        <begin position="193"/>
        <end position="357"/>
    </location>
</feature>
<protein>
    <recommendedName>
        <fullName evidence="2">DotM C-terminal cytoplasmic domain-containing protein</fullName>
    </recommendedName>
</protein>
<dbReference type="STRING" id="743299.Acife_0441"/>
<reference evidence="3 4" key="1">
    <citation type="journal article" date="2011" name="J. Bacteriol.">
        <title>Draft genome of the psychrotolerant acidophile Acidithiobacillus ferrivorans SS3.</title>
        <authorList>
            <person name="Liljeqvist M."/>
            <person name="Valdes J."/>
            <person name="Holmes D.S."/>
            <person name="Dopson M."/>
        </authorList>
    </citation>
    <scope>NUCLEOTIDE SEQUENCE [LARGE SCALE GENOMIC DNA]</scope>
    <source>
        <strain evidence="3 4">SS3</strain>
    </source>
</reference>
<name>G0JTA5_9PROT</name>
<dbReference type="HOGENOM" id="CLU_733164_0_0_6"/>
<keyword evidence="1" id="KW-1133">Transmembrane helix</keyword>
<dbReference type="Proteomes" id="UP000009220">
    <property type="component" value="Chromosome"/>
</dbReference>
<feature type="transmembrane region" description="Helical" evidence="1">
    <location>
        <begin position="17"/>
        <end position="40"/>
    </location>
</feature>
<feature type="transmembrane region" description="Helical" evidence="1">
    <location>
        <begin position="93"/>
        <end position="114"/>
    </location>
</feature>
<dbReference type="KEGG" id="afi:Acife_0441"/>
<evidence type="ECO:0000256" key="1">
    <source>
        <dbReference type="SAM" id="Phobius"/>
    </source>
</evidence>
<dbReference type="eggNOG" id="ENOG5031YVT">
    <property type="taxonomic scope" value="Bacteria"/>
</dbReference>
<sequence>MSTNDPNADTTGSGGEVVFIAVALGVLALVVWLVGHTALVTLWDWVKRGEIWVIRGVLPGRFVSLQQHLFLVQREHLLSRVHWATITAVNHRIGTVLGPVLAVPLGVLAIWLFWSRYQRTRVHTPESLVETVKERFPWGRIWNHHLHLQDPHAGPWALAQRPWDFARAHQAAYWEPDADHPDAKLHMAVGAVERALVAQLGSTDLALLPVAVRALVAALLPQACGDDETTHQRLIDLANLAYDHADLRGVVRMQAVAWTPTPAEREVWESLVVRHRFARCQFLALFEAAGERALLPSAHLLWLKAVDRPLWYAVNSLGRGHRCHVEGAGILAHYRAECAAGVPLLDPQIDAAIHGLRAALQEVRE</sequence>
<dbReference type="Pfam" id="PF23127">
    <property type="entry name" value="DotM_C"/>
    <property type="match status" value="1"/>
</dbReference>
<keyword evidence="1" id="KW-0812">Transmembrane</keyword>
<evidence type="ECO:0000259" key="2">
    <source>
        <dbReference type="Pfam" id="PF23127"/>
    </source>
</evidence>